<dbReference type="KEGG" id="olu:OSTLU_29789"/>
<feature type="compositionally biased region" description="Basic and acidic residues" evidence="1">
    <location>
        <begin position="118"/>
        <end position="129"/>
    </location>
</feature>
<dbReference type="Proteomes" id="UP000001568">
    <property type="component" value="Chromosome 9"/>
</dbReference>
<feature type="compositionally biased region" description="Polar residues" evidence="1">
    <location>
        <begin position="56"/>
        <end position="67"/>
    </location>
</feature>
<accession>A4S244</accession>
<dbReference type="OMA" id="KIRQCED"/>
<reference evidence="2 4" key="1">
    <citation type="journal article" date="2007" name="Proc. Natl. Acad. Sci. U.S.A.">
        <title>The tiny eukaryote Ostreococcus provides genomic insights into the paradox of plankton speciation.</title>
        <authorList>
            <person name="Palenik B."/>
            <person name="Grimwood J."/>
            <person name="Aerts A."/>
            <person name="Rouze P."/>
            <person name="Salamov A."/>
            <person name="Putnam N."/>
            <person name="Dupont C."/>
            <person name="Jorgensen R."/>
            <person name="Derelle E."/>
            <person name="Rombauts S."/>
            <person name="Zhou K."/>
            <person name="Otillar R."/>
            <person name="Merchant S.S."/>
            <person name="Podell S."/>
            <person name="Gaasterland T."/>
            <person name="Napoli C."/>
            <person name="Gendler K."/>
            <person name="Manuell A."/>
            <person name="Tai V."/>
            <person name="Vallon O."/>
            <person name="Piganeau G."/>
            <person name="Jancek S."/>
            <person name="Heijde M."/>
            <person name="Jabbari K."/>
            <person name="Bowler C."/>
            <person name="Lohr M."/>
            <person name="Robbens S."/>
            <person name="Werner G."/>
            <person name="Dubchak I."/>
            <person name="Pazour G.J."/>
            <person name="Ren Q."/>
            <person name="Paulsen I."/>
            <person name="Delwiche C."/>
            <person name="Schmutz J."/>
            <person name="Rokhsar D."/>
            <person name="Van de Peer Y."/>
            <person name="Moreau H."/>
            <person name="Grigoriev I.V."/>
        </authorList>
    </citation>
    <scope>NUCLEOTIDE SEQUENCE [LARGE SCALE GENOMIC DNA]</scope>
    <source>
        <strain evidence="2 4">CCE9901</strain>
    </source>
</reference>
<gene>
    <name evidence="3" type="ORF">OSTLU_29789</name>
    <name evidence="2" type="ORF">OSTLU_33320</name>
</gene>
<dbReference type="HOGENOM" id="CLU_1322817_0_0_1"/>
<sequence length="208" mass="24058">MGSQNRTNKARTKREAVPNNAKARKQIAKLESAKKPGITYAQKRKAEKAARDTLKMSGNSARASNDQAMRREGGVKYGALEVRYRALAKKLRQIEDLERKRSEGTRMDAQQTKKLKRKEYLEAEMKNLEKLISGEAGDEEEEDEGEDDEEMSEEDEEEDDDDDDDDEEEEEDEDDEEEEEEDEDEDEEESSEEEDEDEDEEEDDSESE</sequence>
<feature type="region of interest" description="Disordered" evidence="1">
    <location>
        <begin position="1"/>
        <end position="71"/>
    </location>
</feature>
<dbReference type="GeneID" id="5007009"/>
<proteinExistence type="predicted"/>
<evidence type="ECO:0000313" key="3">
    <source>
        <dbReference type="EMBL" id="ABP01310.1"/>
    </source>
</evidence>
<dbReference type="GeneID" id="5003714"/>
<feature type="compositionally biased region" description="Acidic residues" evidence="1">
    <location>
        <begin position="136"/>
        <end position="208"/>
    </location>
</feature>
<dbReference type="Gramene" id="ABP01310">
    <property type="protein sequence ID" value="ABP01310"/>
    <property type="gene ID" value="OSTLU_29789"/>
</dbReference>
<dbReference type="AlphaFoldDB" id="A4S244"/>
<evidence type="ECO:0000313" key="4">
    <source>
        <dbReference type="Proteomes" id="UP000001568"/>
    </source>
</evidence>
<dbReference type="RefSeq" id="XP_001419471.1">
    <property type="nucleotide sequence ID" value="XM_001419434.1"/>
</dbReference>
<dbReference type="Proteomes" id="UP000001568">
    <property type="component" value="Chromosome 21"/>
</dbReference>
<evidence type="ECO:0000313" key="2">
    <source>
        <dbReference type="EMBL" id="ABO97764.1"/>
    </source>
</evidence>
<dbReference type="KEGG" id="olu:OSTLU_33320"/>
<feature type="compositionally biased region" description="Basic and acidic residues" evidence="1">
    <location>
        <begin position="92"/>
        <end position="106"/>
    </location>
</feature>
<organism evidence="2 4">
    <name type="scientific">Ostreococcus lucimarinus (strain CCE9901)</name>
    <dbReference type="NCBI Taxonomy" id="436017"/>
    <lineage>
        <taxon>Eukaryota</taxon>
        <taxon>Viridiplantae</taxon>
        <taxon>Chlorophyta</taxon>
        <taxon>Mamiellophyceae</taxon>
        <taxon>Mamiellales</taxon>
        <taxon>Bathycoccaceae</taxon>
        <taxon>Ostreococcus</taxon>
    </lineage>
</organism>
<protein>
    <submittedName>
        <fullName evidence="2">Uncharacterized protein</fullName>
    </submittedName>
</protein>
<feature type="region of interest" description="Disordered" evidence="1">
    <location>
        <begin position="92"/>
        <end position="208"/>
    </location>
</feature>
<dbReference type="OrthoDB" id="498444at2759"/>
<dbReference type="EMBL" id="CP000601">
    <property type="protein sequence ID" value="ABP01310.1"/>
    <property type="molecule type" value="Genomic_DNA"/>
</dbReference>
<keyword evidence="4" id="KW-1185">Reference proteome</keyword>
<dbReference type="Gramene" id="ABO97764">
    <property type="protein sequence ID" value="ABO97764"/>
    <property type="gene ID" value="OSTLU_33320"/>
</dbReference>
<dbReference type="EMBL" id="CP000589">
    <property type="protein sequence ID" value="ABO97764.1"/>
    <property type="molecule type" value="Genomic_DNA"/>
</dbReference>
<dbReference type="RefSeq" id="XP_001422951.1">
    <property type="nucleotide sequence ID" value="XM_001422914.1"/>
</dbReference>
<name>A4S244_OSTLU</name>
<evidence type="ECO:0000256" key="1">
    <source>
        <dbReference type="SAM" id="MobiDB-lite"/>
    </source>
</evidence>